<feature type="region of interest" description="Disordered" evidence="1">
    <location>
        <begin position="579"/>
        <end position="598"/>
    </location>
</feature>
<dbReference type="EMBL" id="WIXE01005616">
    <property type="protein sequence ID" value="KAK5982024.1"/>
    <property type="molecule type" value="Genomic_DNA"/>
</dbReference>
<gene>
    <name evidence="3" type="ORF">GCK32_006811</name>
    <name evidence="2" type="ORF">GCK32_019868</name>
</gene>
<dbReference type="AlphaFoldDB" id="A0AAN8FQ21"/>
<dbReference type="PANTHER" id="PTHR46880:SF5">
    <property type="entry name" value="DUF4371 DOMAIN-CONTAINING PROTEIN"/>
    <property type="match status" value="1"/>
</dbReference>
<dbReference type="SUPFAM" id="SSF53098">
    <property type="entry name" value="Ribonuclease H-like"/>
    <property type="match status" value="1"/>
</dbReference>
<protein>
    <recommendedName>
        <fullName evidence="5">HAT C-terminal dimerisation domain-containing protein</fullName>
    </recommendedName>
</protein>
<evidence type="ECO:0000313" key="3">
    <source>
        <dbReference type="EMBL" id="KAK5982024.1"/>
    </source>
</evidence>
<name>A0AAN8FQ21_TRICO</name>
<evidence type="ECO:0000313" key="2">
    <source>
        <dbReference type="EMBL" id="KAK5974068.1"/>
    </source>
</evidence>
<proteinExistence type="predicted"/>
<reference evidence="2 4" key="1">
    <citation type="submission" date="2019-10" db="EMBL/GenBank/DDBJ databases">
        <title>Assembly and Annotation for the nematode Trichostrongylus colubriformis.</title>
        <authorList>
            <person name="Martin J."/>
        </authorList>
    </citation>
    <scope>NUCLEOTIDE SEQUENCE [LARGE SCALE GENOMIC DNA]</scope>
    <source>
        <strain evidence="2">G859</strain>
        <tissue evidence="2">Whole worm</tissue>
    </source>
</reference>
<dbReference type="EMBL" id="WIXE01014718">
    <property type="protein sequence ID" value="KAK5974068.1"/>
    <property type="molecule type" value="Genomic_DNA"/>
</dbReference>
<keyword evidence="4" id="KW-1185">Reference proteome</keyword>
<evidence type="ECO:0008006" key="5">
    <source>
        <dbReference type="Google" id="ProtNLM"/>
    </source>
</evidence>
<comment type="caution">
    <text evidence="2">The sequence shown here is derived from an EMBL/GenBank/DDBJ whole genome shotgun (WGS) entry which is preliminary data.</text>
</comment>
<dbReference type="PANTHER" id="PTHR46880">
    <property type="entry name" value="RAS-ASSOCIATING DOMAIN-CONTAINING PROTEIN"/>
    <property type="match status" value="1"/>
</dbReference>
<dbReference type="Proteomes" id="UP001331761">
    <property type="component" value="Unassembled WGS sequence"/>
</dbReference>
<sequence>MRYRANDDLKKKFGLYRSRRDSSNLKLRLRQLRIDGKGLTDRQVGMLVEIAWLTYYRDEHRPHADFIRCGLCNKDTEKYNPAIDHAKCEADHEGDEGGKRMNLLGMNRVMCIKRFNAGRADKVGIDRMIHRLRTHASSLAHKRNFDEFKSELIELKTPNRDIEATVSTTLAAYTIAKEGISFHKQLPLLLMSLRAGATPPTAHYSPDSVRDMVKTFAVHMKYDMMKYLIDFDHPFSLLVDGTSYKGVKWIVFLLRTVSPLNRPITFHLTLAQIKTERASDIVEAFTKFLQGLASWAEAPGLKETPYAFTMRNMVALSSDGASVMEGYQSGVHRRLKDLIRQETEESVNAREDFLLSVCFAHKLNLAVKSQEGHAFTLALAAIAEMHSLLGSTMGTRGRIIYSETARDLGFPDLQMDAIHQIRWAASLQSSLSKLLRVYPVLIAALHRLHVDSSTSALTKLRAEAAAWVLEDARTFIVLHHVNATLTRLARLSEQLQDDEALLVDYLSYWRHFDRLFQLTMKDEVYDYLARSGILILWDRKNRKMNVDPEFLRRYYTPSEEAASSKALLSYDLSSFPDHRKPSLGEMNEDLQSETPRTRAKMKHFRTLGDLSPMSTEDFTQRQGDTSELLTASDLGRAYTPLTQTLQAESLIDDLYNDVRTSFRHHMAPGRRATEAPVYFPYALDKHIILDITECNGDYEYFNNYCVLSDTDPANRGYPEYIDEAGNVDKTKRHDFIMKSIAAIEKYCALPGVQAHIMKFYNTVAGAVRKLDTWPTNFRDQKISVGFYQTLLNEGDSLEIPDLVLQAIKCILVIPASNADPERSFSLISRLIKGERGNLGTEALDIVMMIHRNGPSVLTIQPRHLARQWMKPIAGLQLRDHLPSTLERKDSFMKEVKDSIMKGVNMLLVSLHLFFFTSLFNGF</sequence>
<accession>A0AAN8FQ21</accession>
<organism evidence="2 4">
    <name type="scientific">Trichostrongylus colubriformis</name>
    <name type="common">Black scour worm</name>
    <dbReference type="NCBI Taxonomy" id="6319"/>
    <lineage>
        <taxon>Eukaryota</taxon>
        <taxon>Metazoa</taxon>
        <taxon>Ecdysozoa</taxon>
        <taxon>Nematoda</taxon>
        <taxon>Chromadorea</taxon>
        <taxon>Rhabditida</taxon>
        <taxon>Rhabditina</taxon>
        <taxon>Rhabditomorpha</taxon>
        <taxon>Strongyloidea</taxon>
        <taxon>Trichostrongylidae</taxon>
        <taxon>Trichostrongylus</taxon>
    </lineage>
</organism>
<evidence type="ECO:0000313" key="4">
    <source>
        <dbReference type="Proteomes" id="UP001331761"/>
    </source>
</evidence>
<evidence type="ECO:0000256" key="1">
    <source>
        <dbReference type="SAM" id="MobiDB-lite"/>
    </source>
</evidence>
<dbReference type="InterPro" id="IPR012337">
    <property type="entry name" value="RNaseH-like_sf"/>
</dbReference>